<organism evidence="1">
    <name type="scientific">marine sediment metagenome</name>
    <dbReference type="NCBI Taxonomy" id="412755"/>
    <lineage>
        <taxon>unclassified sequences</taxon>
        <taxon>metagenomes</taxon>
        <taxon>ecological metagenomes</taxon>
    </lineage>
</organism>
<dbReference type="AlphaFoldDB" id="A0A0F9B951"/>
<dbReference type="EMBL" id="LAZR01042114">
    <property type="protein sequence ID" value="KKL10307.1"/>
    <property type="molecule type" value="Genomic_DNA"/>
</dbReference>
<reference evidence="1" key="1">
    <citation type="journal article" date="2015" name="Nature">
        <title>Complex archaea that bridge the gap between prokaryotes and eukaryotes.</title>
        <authorList>
            <person name="Spang A."/>
            <person name="Saw J.H."/>
            <person name="Jorgensen S.L."/>
            <person name="Zaremba-Niedzwiedzka K."/>
            <person name="Martijn J."/>
            <person name="Lind A.E."/>
            <person name="van Eijk R."/>
            <person name="Schleper C."/>
            <person name="Guy L."/>
            <person name="Ettema T.J."/>
        </authorList>
    </citation>
    <scope>NUCLEOTIDE SEQUENCE</scope>
</reference>
<protein>
    <submittedName>
        <fullName evidence="1">Uncharacterized protein</fullName>
    </submittedName>
</protein>
<sequence length="31" mass="3770">MTEYTKDYKIYREMTEDMRPQDLHMDGTGLT</sequence>
<feature type="non-terminal residue" evidence="1">
    <location>
        <position position="31"/>
    </location>
</feature>
<name>A0A0F9B951_9ZZZZ</name>
<accession>A0A0F9B951</accession>
<comment type="caution">
    <text evidence="1">The sequence shown here is derived from an EMBL/GenBank/DDBJ whole genome shotgun (WGS) entry which is preliminary data.</text>
</comment>
<gene>
    <name evidence="1" type="ORF">LCGC14_2557180</name>
</gene>
<evidence type="ECO:0000313" key="1">
    <source>
        <dbReference type="EMBL" id="KKL10307.1"/>
    </source>
</evidence>
<proteinExistence type="predicted"/>